<protein>
    <submittedName>
        <fullName evidence="12">Venom S1 protease with CUB domain 11</fullName>
    </submittedName>
</protein>
<evidence type="ECO:0000256" key="3">
    <source>
        <dbReference type="ARBA" id="ARBA00022729"/>
    </source>
</evidence>
<dbReference type="Gene3D" id="2.40.10.10">
    <property type="entry name" value="Trypsin-like serine proteases"/>
    <property type="match status" value="1"/>
</dbReference>
<organism evidence="12">
    <name type="scientific">Platymeris rhadamanthus</name>
    <name type="common">Red spot assassin bug</name>
    <dbReference type="NCBI Taxonomy" id="1134088"/>
    <lineage>
        <taxon>Eukaryota</taxon>
        <taxon>Metazoa</taxon>
        <taxon>Ecdysozoa</taxon>
        <taxon>Arthropoda</taxon>
        <taxon>Hexapoda</taxon>
        <taxon>Insecta</taxon>
        <taxon>Pterygota</taxon>
        <taxon>Neoptera</taxon>
        <taxon>Paraneoptera</taxon>
        <taxon>Hemiptera</taxon>
        <taxon>Heteroptera</taxon>
        <taxon>Panheteroptera</taxon>
        <taxon>Cimicomorpha</taxon>
        <taxon>Reduviidae</taxon>
        <taxon>Platymeris</taxon>
    </lineage>
</organism>
<evidence type="ECO:0000259" key="11">
    <source>
        <dbReference type="PROSITE" id="PS50240"/>
    </source>
</evidence>
<sequence length="540" mass="60029">MGARSKAYGFLYLFFGIICSSKTQNVDILLEGDRSVEVNSPNYPNYASSANMRWNLFSKDPKAKIQLTCGDFRLINTSPCQDYVSIDTGGEIKKLCGTHSGITVISEGQSMVVQLYVGLGSSCALNCEARLLLPIIPTEVTLHLRDPAYLLHTPKDNRPHTDRRWIFRTVPGIRLALTCNDFRYSLTNPCKNGMEVSDGQQTHIFCGSQSGLQIFSVGQEIKVKLFTGIYGGGTAKCIVQAVNGPSNLQFENEVSQEIDSSEHGTKPGIKSTTCKCGWTNKAAGRIAHGKETGINEYPWMVAIRESLKPGDKPPPFHFCGGSILTHYHVLSAAHCVYYRMDEELYAVLGEHNIRTTTETDATQHIKIVKKIIPDDYNYPDQYHDIALLVLEKSIIFNERVGPICLSPKKFNLAYKHILLTGWGLTQTFRPSDILMKAYLRVLDLNVCGDLWGYGFNIDEDAHKVCTDSRKRDSCSGDSGGPLVTLDPETNRYTQVSLVSFGAGCNVGKPSVSTEIAPFYDWILKVIKDTYPQEMVCNKLE</sequence>
<dbReference type="InterPro" id="IPR001314">
    <property type="entry name" value="Peptidase_S1A"/>
</dbReference>
<dbReference type="PROSITE" id="PS00134">
    <property type="entry name" value="TRYPSIN_HIS"/>
    <property type="match status" value="1"/>
</dbReference>
<evidence type="ECO:0000256" key="5">
    <source>
        <dbReference type="ARBA" id="ARBA00023180"/>
    </source>
</evidence>
<accession>A0A6B9L6R4</accession>
<evidence type="ECO:0000256" key="2">
    <source>
        <dbReference type="ARBA" id="ARBA00022525"/>
    </source>
</evidence>
<evidence type="ECO:0000256" key="6">
    <source>
        <dbReference type="ARBA" id="ARBA00024195"/>
    </source>
</evidence>
<dbReference type="CDD" id="cd00041">
    <property type="entry name" value="CUB"/>
    <property type="match status" value="1"/>
</dbReference>
<evidence type="ECO:0000256" key="9">
    <source>
        <dbReference type="SAM" id="SignalP"/>
    </source>
</evidence>
<dbReference type="GO" id="GO:0005576">
    <property type="term" value="C:extracellular region"/>
    <property type="evidence" value="ECO:0007669"/>
    <property type="project" value="UniProtKB-SubCell"/>
</dbReference>
<dbReference type="SUPFAM" id="SSF50494">
    <property type="entry name" value="Trypsin-like serine proteases"/>
    <property type="match status" value="1"/>
</dbReference>
<dbReference type="Gene3D" id="2.60.120.290">
    <property type="entry name" value="Spermadhesin, CUB domain"/>
    <property type="match status" value="1"/>
</dbReference>
<keyword evidence="2" id="KW-0964">Secreted</keyword>
<dbReference type="PROSITE" id="PS50240">
    <property type="entry name" value="TRYPSIN_DOM"/>
    <property type="match status" value="1"/>
</dbReference>
<name>A0A6B9L6R4_PLARH</name>
<feature type="signal peptide" evidence="9">
    <location>
        <begin position="1"/>
        <end position="23"/>
    </location>
</feature>
<keyword evidence="4" id="KW-1015">Disulfide bond</keyword>
<dbReference type="FunFam" id="2.40.10.10:FF:000054">
    <property type="entry name" value="Complement C1r subcomponent"/>
    <property type="match status" value="1"/>
</dbReference>
<dbReference type="PANTHER" id="PTHR24252">
    <property type="entry name" value="ACROSIN-RELATED"/>
    <property type="match status" value="1"/>
</dbReference>
<dbReference type="PROSITE" id="PS00135">
    <property type="entry name" value="TRYPSIN_SER"/>
    <property type="match status" value="1"/>
</dbReference>
<evidence type="ECO:0000256" key="1">
    <source>
        <dbReference type="ARBA" id="ARBA00004613"/>
    </source>
</evidence>
<comment type="subcellular location">
    <subcellularLocation>
        <location evidence="1">Secreted</location>
    </subcellularLocation>
</comment>
<feature type="chain" id="PRO_5025356064" evidence="9">
    <location>
        <begin position="24"/>
        <end position="540"/>
    </location>
</feature>
<comment type="similarity">
    <text evidence="6">Belongs to the peptidase S1 family. CLIP subfamily.</text>
</comment>
<keyword evidence="5" id="KW-0325">Glycoprotein</keyword>
<dbReference type="SUPFAM" id="SSF49854">
    <property type="entry name" value="Spermadhesin, CUB domain"/>
    <property type="match status" value="2"/>
</dbReference>
<dbReference type="PANTHER" id="PTHR24252:SF7">
    <property type="entry name" value="HYALIN"/>
    <property type="match status" value="1"/>
</dbReference>
<dbReference type="PROSITE" id="PS01180">
    <property type="entry name" value="CUB"/>
    <property type="match status" value="1"/>
</dbReference>
<feature type="domain" description="Peptidase S1" evidence="11">
    <location>
        <begin position="286"/>
        <end position="527"/>
    </location>
</feature>
<keyword evidence="8" id="KW-0378">Hydrolase</keyword>
<evidence type="ECO:0000256" key="7">
    <source>
        <dbReference type="PROSITE-ProRule" id="PRU00059"/>
    </source>
</evidence>
<comment type="caution">
    <text evidence="7">Lacks conserved residue(s) required for the propagation of feature annotation.</text>
</comment>
<dbReference type="SMART" id="SM00020">
    <property type="entry name" value="Tryp_SPc"/>
    <property type="match status" value="1"/>
</dbReference>
<proteinExistence type="evidence at transcript level"/>
<dbReference type="CDD" id="cd00190">
    <property type="entry name" value="Tryp_SPc"/>
    <property type="match status" value="1"/>
</dbReference>
<dbReference type="GO" id="GO:0004252">
    <property type="term" value="F:serine-type endopeptidase activity"/>
    <property type="evidence" value="ECO:0007669"/>
    <property type="project" value="InterPro"/>
</dbReference>
<keyword evidence="3 9" id="KW-0732">Signal</keyword>
<dbReference type="InterPro" id="IPR001254">
    <property type="entry name" value="Trypsin_dom"/>
</dbReference>
<evidence type="ECO:0000256" key="8">
    <source>
        <dbReference type="RuleBase" id="RU363034"/>
    </source>
</evidence>
<dbReference type="InterPro" id="IPR000859">
    <property type="entry name" value="CUB_dom"/>
</dbReference>
<dbReference type="GO" id="GO:0006508">
    <property type="term" value="P:proteolysis"/>
    <property type="evidence" value="ECO:0007669"/>
    <property type="project" value="UniProtKB-KW"/>
</dbReference>
<dbReference type="InterPro" id="IPR018114">
    <property type="entry name" value="TRYPSIN_HIS"/>
</dbReference>
<keyword evidence="8 12" id="KW-0645">Protease</keyword>
<dbReference type="Pfam" id="PF00089">
    <property type="entry name" value="Trypsin"/>
    <property type="match status" value="1"/>
</dbReference>
<dbReference type="EMBL" id="MN208439">
    <property type="protein sequence ID" value="QHB21628.1"/>
    <property type="molecule type" value="mRNA"/>
</dbReference>
<dbReference type="InterPro" id="IPR035914">
    <property type="entry name" value="Sperma_CUB_dom_sf"/>
</dbReference>
<evidence type="ECO:0000313" key="12">
    <source>
        <dbReference type="EMBL" id="QHB21628.1"/>
    </source>
</evidence>
<dbReference type="InterPro" id="IPR043504">
    <property type="entry name" value="Peptidase_S1_PA_chymotrypsin"/>
</dbReference>
<keyword evidence="8" id="KW-0720">Serine protease</keyword>
<dbReference type="AlphaFoldDB" id="A0A6B9L6R4"/>
<feature type="domain" description="CUB" evidence="10">
    <location>
        <begin position="19"/>
        <end position="97"/>
    </location>
</feature>
<dbReference type="FunFam" id="2.40.10.10:FF:000028">
    <property type="entry name" value="Serine protease easter"/>
    <property type="match status" value="1"/>
</dbReference>
<evidence type="ECO:0000259" key="10">
    <source>
        <dbReference type="PROSITE" id="PS01180"/>
    </source>
</evidence>
<evidence type="ECO:0000256" key="4">
    <source>
        <dbReference type="ARBA" id="ARBA00023157"/>
    </source>
</evidence>
<dbReference type="InterPro" id="IPR033116">
    <property type="entry name" value="TRYPSIN_SER"/>
</dbReference>
<dbReference type="InterPro" id="IPR009003">
    <property type="entry name" value="Peptidase_S1_PA"/>
</dbReference>
<reference evidence="12" key="1">
    <citation type="journal article" date="2019" name="Toxins">
        <title>Missiles of mass disruption: composition and glandular origin of venom used as a projectile defensive weapon by the assassin bug Platymeris rhadamanthus.</title>
        <authorList>
            <person name="Walker A.A."/>
            <person name="Robinson S.D."/>
            <person name="Undheim E.A.B."/>
            <person name="Jin J."/>
            <person name="Han X."/>
            <person name="Fry B.G."/>
            <person name="Vetter I."/>
            <person name="King G.F."/>
        </authorList>
    </citation>
    <scope>NUCLEOTIDE SEQUENCE</scope>
    <source>
        <tissue evidence="12">Venom glands</tissue>
    </source>
</reference>
<dbReference type="Pfam" id="PF00431">
    <property type="entry name" value="CUB"/>
    <property type="match status" value="1"/>
</dbReference>
<dbReference type="PRINTS" id="PR00722">
    <property type="entry name" value="CHYMOTRYPSIN"/>
</dbReference>